<evidence type="ECO:0000313" key="8">
    <source>
        <dbReference type="Proteomes" id="UP001237642"/>
    </source>
</evidence>
<keyword evidence="4" id="KW-0804">Transcription</keyword>
<dbReference type="Gene3D" id="2.40.330.10">
    <property type="entry name" value="DNA-binding pseudobarrel domain"/>
    <property type="match status" value="1"/>
</dbReference>
<dbReference type="InterPro" id="IPR015300">
    <property type="entry name" value="DNA-bd_pseudobarrel_sf"/>
</dbReference>
<evidence type="ECO:0000256" key="3">
    <source>
        <dbReference type="ARBA" id="ARBA00023125"/>
    </source>
</evidence>
<reference evidence="7" key="1">
    <citation type="submission" date="2023-02" db="EMBL/GenBank/DDBJ databases">
        <title>Genome of toxic invasive species Heracleum sosnowskyi carries increased number of genes despite the absence of recent whole-genome duplications.</title>
        <authorList>
            <person name="Schelkunov M."/>
            <person name="Shtratnikova V."/>
            <person name="Makarenko M."/>
            <person name="Klepikova A."/>
            <person name="Omelchenko D."/>
            <person name="Novikova G."/>
            <person name="Obukhova E."/>
            <person name="Bogdanov V."/>
            <person name="Penin A."/>
            <person name="Logacheva M."/>
        </authorList>
    </citation>
    <scope>NUCLEOTIDE SEQUENCE</scope>
    <source>
        <strain evidence="7">Hsosn_3</strain>
        <tissue evidence="7">Leaf</tissue>
    </source>
</reference>
<evidence type="ECO:0000259" key="6">
    <source>
        <dbReference type="PROSITE" id="PS50863"/>
    </source>
</evidence>
<organism evidence="7 8">
    <name type="scientific">Heracleum sosnowskyi</name>
    <dbReference type="NCBI Taxonomy" id="360622"/>
    <lineage>
        <taxon>Eukaryota</taxon>
        <taxon>Viridiplantae</taxon>
        <taxon>Streptophyta</taxon>
        <taxon>Embryophyta</taxon>
        <taxon>Tracheophyta</taxon>
        <taxon>Spermatophyta</taxon>
        <taxon>Magnoliopsida</taxon>
        <taxon>eudicotyledons</taxon>
        <taxon>Gunneridae</taxon>
        <taxon>Pentapetalae</taxon>
        <taxon>asterids</taxon>
        <taxon>campanulids</taxon>
        <taxon>Apiales</taxon>
        <taxon>Apiaceae</taxon>
        <taxon>Apioideae</taxon>
        <taxon>apioid superclade</taxon>
        <taxon>Tordylieae</taxon>
        <taxon>Tordyliinae</taxon>
        <taxon>Heracleum</taxon>
    </lineage>
</organism>
<accession>A0AAD8IPC7</accession>
<protein>
    <recommendedName>
        <fullName evidence="6">TF-B3 domain-containing protein</fullName>
    </recommendedName>
</protein>
<keyword evidence="5" id="KW-0539">Nucleus</keyword>
<name>A0AAD8IPC7_9APIA</name>
<evidence type="ECO:0000256" key="1">
    <source>
        <dbReference type="ARBA" id="ARBA00004123"/>
    </source>
</evidence>
<dbReference type="InterPro" id="IPR003340">
    <property type="entry name" value="B3_DNA-bd"/>
</dbReference>
<evidence type="ECO:0000256" key="2">
    <source>
        <dbReference type="ARBA" id="ARBA00023015"/>
    </source>
</evidence>
<dbReference type="GO" id="GO:0003677">
    <property type="term" value="F:DNA binding"/>
    <property type="evidence" value="ECO:0007669"/>
    <property type="project" value="UniProtKB-KW"/>
</dbReference>
<comment type="subcellular location">
    <subcellularLocation>
        <location evidence="1">Nucleus</location>
    </subcellularLocation>
</comment>
<dbReference type="GO" id="GO:0005634">
    <property type="term" value="C:nucleus"/>
    <property type="evidence" value="ECO:0007669"/>
    <property type="project" value="UniProtKB-SubCell"/>
</dbReference>
<evidence type="ECO:0000256" key="5">
    <source>
        <dbReference type="ARBA" id="ARBA00023242"/>
    </source>
</evidence>
<feature type="domain" description="TF-B3" evidence="6">
    <location>
        <begin position="58"/>
        <end position="153"/>
    </location>
</feature>
<sequence>MNIGCRDRFVQCNLEKIILVLNAESEDVEQDEVQEGQYLVNENVVEADEIHNNILEFSATLSKCHVHNRTQGVSIPRFIVRANKQWIVGERVLLRTDEGSWSIGLTVNDWRARFSTGWNKFARDNEMKRRQNLVFNMNEGVFAQNHASVRGHK</sequence>
<dbReference type="Proteomes" id="UP001237642">
    <property type="component" value="Unassembled WGS sequence"/>
</dbReference>
<keyword evidence="3" id="KW-0238">DNA-binding</keyword>
<comment type="caution">
    <text evidence="7">The sequence shown here is derived from an EMBL/GenBank/DDBJ whole genome shotgun (WGS) entry which is preliminary data.</text>
</comment>
<dbReference type="EMBL" id="JAUIZM010000004">
    <property type="protein sequence ID" value="KAK1387610.1"/>
    <property type="molecule type" value="Genomic_DNA"/>
</dbReference>
<keyword evidence="8" id="KW-1185">Reference proteome</keyword>
<gene>
    <name evidence="7" type="ORF">POM88_015788</name>
</gene>
<evidence type="ECO:0000256" key="4">
    <source>
        <dbReference type="ARBA" id="ARBA00023163"/>
    </source>
</evidence>
<proteinExistence type="predicted"/>
<dbReference type="PROSITE" id="PS50863">
    <property type="entry name" value="B3"/>
    <property type="match status" value="1"/>
</dbReference>
<dbReference type="Pfam" id="PF02362">
    <property type="entry name" value="B3"/>
    <property type="match status" value="1"/>
</dbReference>
<dbReference type="AlphaFoldDB" id="A0AAD8IPC7"/>
<evidence type="ECO:0000313" key="7">
    <source>
        <dbReference type="EMBL" id="KAK1387610.1"/>
    </source>
</evidence>
<reference evidence="7" key="2">
    <citation type="submission" date="2023-05" db="EMBL/GenBank/DDBJ databases">
        <authorList>
            <person name="Schelkunov M.I."/>
        </authorList>
    </citation>
    <scope>NUCLEOTIDE SEQUENCE</scope>
    <source>
        <strain evidence="7">Hsosn_3</strain>
        <tissue evidence="7">Leaf</tissue>
    </source>
</reference>
<dbReference type="SUPFAM" id="SSF101936">
    <property type="entry name" value="DNA-binding pseudobarrel domain"/>
    <property type="match status" value="1"/>
</dbReference>
<keyword evidence="2" id="KW-0805">Transcription regulation</keyword>